<organism evidence="2 3">
    <name type="scientific">Gulo gulo</name>
    <name type="common">Wolverine</name>
    <name type="synonym">Gluton</name>
    <dbReference type="NCBI Taxonomy" id="48420"/>
    <lineage>
        <taxon>Eukaryota</taxon>
        <taxon>Metazoa</taxon>
        <taxon>Chordata</taxon>
        <taxon>Craniata</taxon>
        <taxon>Vertebrata</taxon>
        <taxon>Euteleostomi</taxon>
        <taxon>Mammalia</taxon>
        <taxon>Eutheria</taxon>
        <taxon>Laurasiatheria</taxon>
        <taxon>Carnivora</taxon>
        <taxon>Caniformia</taxon>
        <taxon>Musteloidea</taxon>
        <taxon>Mustelidae</taxon>
        <taxon>Guloninae</taxon>
        <taxon>Gulo</taxon>
    </lineage>
</organism>
<dbReference type="AlphaFoldDB" id="A0A9X9M0P4"/>
<dbReference type="EMBL" id="CYRY02034937">
    <property type="protein sequence ID" value="VCX12648.1"/>
    <property type="molecule type" value="Genomic_DNA"/>
</dbReference>
<feature type="compositionally biased region" description="Basic and acidic residues" evidence="1">
    <location>
        <begin position="1"/>
        <end position="23"/>
    </location>
</feature>
<keyword evidence="3" id="KW-1185">Reference proteome</keyword>
<comment type="caution">
    <text evidence="2">The sequence shown here is derived from an EMBL/GenBank/DDBJ whole genome shotgun (WGS) entry which is preliminary data.</text>
</comment>
<feature type="compositionally biased region" description="Low complexity" evidence="1">
    <location>
        <begin position="85"/>
        <end position="118"/>
    </location>
</feature>
<proteinExistence type="predicted"/>
<feature type="region of interest" description="Disordered" evidence="1">
    <location>
        <begin position="1"/>
        <end position="137"/>
    </location>
</feature>
<sequence>MIWTSEKGERERGGQRPAGDRQVGRRNQKQRGWFFRPQVEPLAVFPAPSLGSQSDFTKAPLTLQLRRGPSSLGPAPGWCRSAPHAGAAAGPTLSAAARPSVGATRSPPAPRGRPGSPSQTQTQHHRSPTPAGGRELG</sequence>
<name>A0A9X9M0P4_GULGU</name>
<dbReference type="Proteomes" id="UP000269945">
    <property type="component" value="Unassembled WGS sequence"/>
</dbReference>
<evidence type="ECO:0000313" key="3">
    <source>
        <dbReference type="Proteomes" id="UP000269945"/>
    </source>
</evidence>
<evidence type="ECO:0000313" key="2">
    <source>
        <dbReference type="EMBL" id="VCX12648.1"/>
    </source>
</evidence>
<evidence type="ECO:0000256" key="1">
    <source>
        <dbReference type="SAM" id="MobiDB-lite"/>
    </source>
</evidence>
<protein>
    <submittedName>
        <fullName evidence="2">Uncharacterized protein</fullName>
    </submittedName>
</protein>
<gene>
    <name evidence="2" type="ORF">BN2614_LOCUS12</name>
</gene>
<accession>A0A9X9M0P4</accession>
<reference evidence="2 3" key="1">
    <citation type="submission" date="2018-10" db="EMBL/GenBank/DDBJ databases">
        <authorList>
            <person name="Ekblom R."/>
            <person name="Jareborg N."/>
        </authorList>
    </citation>
    <scope>NUCLEOTIDE SEQUENCE [LARGE SCALE GENOMIC DNA]</scope>
    <source>
        <tissue evidence="2">Muscle</tissue>
    </source>
</reference>